<dbReference type="Proteomes" id="UP001341840">
    <property type="component" value="Unassembled WGS sequence"/>
</dbReference>
<reference evidence="4 5" key="1">
    <citation type="journal article" date="2023" name="Plants (Basel)">
        <title>Bridging the Gap: Combining Genomics and Transcriptomics Approaches to Understand Stylosanthes scabra, an Orphan Legume from the Brazilian Caatinga.</title>
        <authorList>
            <person name="Ferreira-Neto J.R.C."/>
            <person name="da Silva M.D."/>
            <person name="Binneck E."/>
            <person name="de Melo N.F."/>
            <person name="da Silva R.H."/>
            <person name="de Melo A.L.T.M."/>
            <person name="Pandolfi V."/>
            <person name="Bustamante F.O."/>
            <person name="Brasileiro-Vidal A.C."/>
            <person name="Benko-Iseppon A.M."/>
        </authorList>
    </citation>
    <scope>NUCLEOTIDE SEQUENCE [LARGE SCALE GENOMIC DNA]</scope>
    <source>
        <tissue evidence="4">Leaves</tissue>
    </source>
</reference>
<dbReference type="EMBL" id="JASCZI010211553">
    <property type="protein sequence ID" value="MED6194301.1"/>
    <property type="molecule type" value="Genomic_DNA"/>
</dbReference>
<dbReference type="GO" id="GO:0061631">
    <property type="term" value="F:ubiquitin conjugating enzyme activity"/>
    <property type="evidence" value="ECO:0007669"/>
    <property type="project" value="UniProtKB-EC"/>
</dbReference>
<sequence length="220" mass="24785">MDLMRAAIVGASRTPYHDGLFFFDICFPPEYPNEPPMVHYNSGGLRLNPNLYESGRICLSLLNTWTGTGSEVWNPRTSTILQLLVSLQALVLNEKPYFNEAGYDQQIGRVEGEKNSVSYNENAFLVTTKSMLYLLRNPPKHFEALLEEHFRKRSKDILLACKAYIEGAPIGSAFECAKTEVENQKGTSTGFKIMLSKILPRLVEAFSDMGIDCSDFVEQK</sequence>
<dbReference type="SMART" id="SM00212">
    <property type="entry name" value="UBCc"/>
    <property type="match status" value="1"/>
</dbReference>
<dbReference type="Gene3D" id="3.10.110.10">
    <property type="entry name" value="Ubiquitin Conjugating Enzyme"/>
    <property type="match status" value="1"/>
</dbReference>
<dbReference type="CDD" id="cd23837">
    <property type="entry name" value="UBCc_UBE2O"/>
    <property type="match status" value="1"/>
</dbReference>
<evidence type="ECO:0000313" key="5">
    <source>
        <dbReference type="Proteomes" id="UP001341840"/>
    </source>
</evidence>
<keyword evidence="2" id="KW-0833">Ubl conjugation pathway</keyword>
<name>A0ABU6X8Z2_9FABA</name>
<gene>
    <name evidence="4" type="primary">UBC24</name>
    <name evidence="4" type="ORF">PIB30_027279</name>
</gene>
<keyword evidence="4" id="KW-0012">Acyltransferase</keyword>
<keyword evidence="1 4" id="KW-0808">Transferase</keyword>
<organism evidence="4 5">
    <name type="scientific">Stylosanthes scabra</name>
    <dbReference type="NCBI Taxonomy" id="79078"/>
    <lineage>
        <taxon>Eukaryota</taxon>
        <taxon>Viridiplantae</taxon>
        <taxon>Streptophyta</taxon>
        <taxon>Embryophyta</taxon>
        <taxon>Tracheophyta</taxon>
        <taxon>Spermatophyta</taxon>
        <taxon>Magnoliopsida</taxon>
        <taxon>eudicotyledons</taxon>
        <taxon>Gunneridae</taxon>
        <taxon>Pentapetalae</taxon>
        <taxon>rosids</taxon>
        <taxon>fabids</taxon>
        <taxon>Fabales</taxon>
        <taxon>Fabaceae</taxon>
        <taxon>Papilionoideae</taxon>
        <taxon>50 kb inversion clade</taxon>
        <taxon>dalbergioids sensu lato</taxon>
        <taxon>Dalbergieae</taxon>
        <taxon>Pterocarpus clade</taxon>
        <taxon>Stylosanthes</taxon>
    </lineage>
</organism>
<dbReference type="SUPFAM" id="SSF54495">
    <property type="entry name" value="UBC-like"/>
    <property type="match status" value="1"/>
</dbReference>
<dbReference type="PROSITE" id="PS50127">
    <property type="entry name" value="UBC_2"/>
    <property type="match status" value="1"/>
</dbReference>
<protein>
    <submittedName>
        <fullName evidence="4">Ubiquitin-conjugating enzyme E2 24</fullName>
        <ecNumber evidence="4">2.3.2.24</ecNumber>
    </submittedName>
</protein>
<dbReference type="Pfam" id="PF00179">
    <property type="entry name" value="UQ_con"/>
    <property type="match status" value="1"/>
</dbReference>
<feature type="domain" description="UBC core" evidence="3">
    <location>
        <begin position="1"/>
        <end position="132"/>
    </location>
</feature>
<dbReference type="PANTHER" id="PTHR46116:SF45">
    <property type="entry name" value="AMINOACYLTRANSFERASE, E1 UBIQUITIN-ACTIVATING ENZYME-RELATED"/>
    <property type="match status" value="1"/>
</dbReference>
<proteinExistence type="predicted"/>
<dbReference type="EC" id="2.3.2.24" evidence="4"/>
<evidence type="ECO:0000259" key="3">
    <source>
        <dbReference type="PROSITE" id="PS50127"/>
    </source>
</evidence>
<dbReference type="PANTHER" id="PTHR46116">
    <property type="entry name" value="(E3-INDEPENDENT) E2 UBIQUITIN-CONJUGATING ENZYME"/>
    <property type="match status" value="1"/>
</dbReference>
<evidence type="ECO:0000256" key="2">
    <source>
        <dbReference type="ARBA" id="ARBA00022786"/>
    </source>
</evidence>
<keyword evidence="5" id="KW-1185">Reference proteome</keyword>
<comment type="caution">
    <text evidence="4">The sequence shown here is derived from an EMBL/GenBank/DDBJ whole genome shotgun (WGS) entry which is preliminary data.</text>
</comment>
<dbReference type="InterPro" id="IPR000608">
    <property type="entry name" value="UBC"/>
</dbReference>
<dbReference type="InterPro" id="IPR016135">
    <property type="entry name" value="UBQ-conjugating_enzyme/RWD"/>
</dbReference>
<accession>A0ABU6X8Z2</accession>
<evidence type="ECO:0000256" key="1">
    <source>
        <dbReference type="ARBA" id="ARBA00022679"/>
    </source>
</evidence>
<evidence type="ECO:0000313" key="4">
    <source>
        <dbReference type="EMBL" id="MED6194301.1"/>
    </source>
</evidence>